<dbReference type="EMBL" id="JABSTV010001248">
    <property type="protein sequence ID" value="KAH7968141.1"/>
    <property type="molecule type" value="Genomic_DNA"/>
</dbReference>
<feature type="region of interest" description="Disordered" evidence="1">
    <location>
        <begin position="106"/>
        <end position="139"/>
    </location>
</feature>
<evidence type="ECO:0000313" key="2">
    <source>
        <dbReference type="EMBL" id="KAH7968141.1"/>
    </source>
</evidence>
<dbReference type="AlphaFoldDB" id="A0A9D4Q5S3"/>
<proteinExistence type="predicted"/>
<feature type="compositionally biased region" description="Basic and acidic residues" evidence="1">
    <location>
        <begin position="128"/>
        <end position="139"/>
    </location>
</feature>
<protein>
    <submittedName>
        <fullName evidence="2">Uncharacterized protein</fullName>
    </submittedName>
</protein>
<gene>
    <name evidence="2" type="ORF">HPB52_006068</name>
</gene>
<sequence length="139" mass="15479">MRQVWLKSRASAFHTADSTAMTGPAASKKQLLSLSQIQSNFNEDAFQRELLQLRVSRIHAYPSTIFARGGLMPTVPSRNSITITGRNVSRTSLFEASPFDLDDIRAMQTKSPEHMEPAARTPEPRPPSCEKVDAKTPEH</sequence>
<accession>A0A9D4Q5S3</accession>
<keyword evidence="3" id="KW-1185">Reference proteome</keyword>
<dbReference type="Proteomes" id="UP000821837">
    <property type="component" value="Unassembled WGS sequence"/>
</dbReference>
<evidence type="ECO:0000313" key="3">
    <source>
        <dbReference type="Proteomes" id="UP000821837"/>
    </source>
</evidence>
<reference evidence="2" key="1">
    <citation type="journal article" date="2020" name="Cell">
        <title>Large-Scale Comparative Analyses of Tick Genomes Elucidate Their Genetic Diversity and Vector Capacities.</title>
        <authorList>
            <consortium name="Tick Genome and Microbiome Consortium (TIGMIC)"/>
            <person name="Jia N."/>
            <person name="Wang J."/>
            <person name="Shi W."/>
            <person name="Du L."/>
            <person name="Sun Y."/>
            <person name="Zhan W."/>
            <person name="Jiang J.F."/>
            <person name="Wang Q."/>
            <person name="Zhang B."/>
            <person name="Ji P."/>
            <person name="Bell-Sakyi L."/>
            <person name="Cui X.M."/>
            <person name="Yuan T.T."/>
            <person name="Jiang B.G."/>
            <person name="Yang W.F."/>
            <person name="Lam T.T."/>
            <person name="Chang Q.C."/>
            <person name="Ding S.J."/>
            <person name="Wang X.J."/>
            <person name="Zhu J.G."/>
            <person name="Ruan X.D."/>
            <person name="Zhao L."/>
            <person name="Wei J.T."/>
            <person name="Ye R.Z."/>
            <person name="Que T.C."/>
            <person name="Du C.H."/>
            <person name="Zhou Y.H."/>
            <person name="Cheng J.X."/>
            <person name="Dai P.F."/>
            <person name="Guo W.B."/>
            <person name="Han X.H."/>
            <person name="Huang E.J."/>
            <person name="Li L.F."/>
            <person name="Wei W."/>
            <person name="Gao Y.C."/>
            <person name="Liu J.Z."/>
            <person name="Shao H.Z."/>
            <person name="Wang X."/>
            <person name="Wang C.C."/>
            <person name="Yang T.C."/>
            <person name="Huo Q.B."/>
            <person name="Li W."/>
            <person name="Chen H.Y."/>
            <person name="Chen S.E."/>
            <person name="Zhou L.G."/>
            <person name="Ni X.B."/>
            <person name="Tian J.H."/>
            <person name="Sheng Y."/>
            <person name="Liu T."/>
            <person name="Pan Y.S."/>
            <person name="Xia L.Y."/>
            <person name="Li J."/>
            <person name="Zhao F."/>
            <person name="Cao W.C."/>
        </authorList>
    </citation>
    <scope>NUCLEOTIDE SEQUENCE</scope>
    <source>
        <strain evidence="2">Rsan-2018</strain>
    </source>
</reference>
<evidence type="ECO:0000256" key="1">
    <source>
        <dbReference type="SAM" id="MobiDB-lite"/>
    </source>
</evidence>
<name>A0A9D4Q5S3_RHISA</name>
<reference evidence="2" key="2">
    <citation type="submission" date="2021-09" db="EMBL/GenBank/DDBJ databases">
        <authorList>
            <person name="Jia N."/>
            <person name="Wang J."/>
            <person name="Shi W."/>
            <person name="Du L."/>
            <person name="Sun Y."/>
            <person name="Zhan W."/>
            <person name="Jiang J."/>
            <person name="Wang Q."/>
            <person name="Zhang B."/>
            <person name="Ji P."/>
            <person name="Sakyi L.B."/>
            <person name="Cui X."/>
            <person name="Yuan T."/>
            <person name="Jiang B."/>
            <person name="Yang W."/>
            <person name="Lam T.T.-Y."/>
            <person name="Chang Q."/>
            <person name="Ding S."/>
            <person name="Wang X."/>
            <person name="Zhu J."/>
            <person name="Ruan X."/>
            <person name="Zhao L."/>
            <person name="Wei J."/>
            <person name="Que T."/>
            <person name="Du C."/>
            <person name="Cheng J."/>
            <person name="Dai P."/>
            <person name="Han X."/>
            <person name="Huang E."/>
            <person name="Gao Y."/>
            <person name="Liu J."/>
            <person name="Shao H."/>
            <person name="Ye R."/>
            <person name="Li L."/>
            <person name="Wei W."/>
            <person name="Wang X."/>
            <person name="Wang C."/>
            <person name="Huo Q."/>
            <person name="Li W."/>
            <person name="Guo W."/>
            <person name="Chen H."/>
            <person name="Chen S."/>
            <person name="Zhou L."/>
            <person name="Zhou L."/>
            <person name="Ni X."/>
            <person name="Tian J."/>
            <person name="Zhou Y."/>
            <person name="Sheng Y."/>
            <person name="Liu T."/>
            <person name="Pan Y."/>
            <person name="Xia L."/>
            <person name="Li J."/>
            <person name="Zhao F."/>
            <person name="Cao W."/>
        </authorList>
    </citation>
    <scope>NUCLEOTIDE SEQUENCE</scope>
    <source>
        <strain evidence="2">Rsan-2018</strain>
        <tissue evidence="2">Larvae</tissue>
    </source>
</reference>
<organism evidence="2 3">
    <name type="scientific">Rhipicephalus sanguineus</name>
    <name type="common">Brown dog tick</name>
    <name type="synonym">Ixodes sanguineus</name>
    <dbReference type="NCBI Taxonomy" id="34632"/>
    <lineage>
        <taxon>Eukaryota</taxon>
        <taxon>Metazoa</taxon>
        <taxon>Ecdysozoa</taxon>
        <taxon>Arthropoda</taxon>
        <taxon>Chelicerata</taxon>
        <taxon>Arachnida</taxon>
        <taxon>Acari</taxon>
        <taxon>Parasitiformes</taxon>
        <taxon>Ixodida</taxon>
        <taxon>Ixodoidea</taxon>
        <taxon>Ixodidae</taxon>
        <taxon>Rhipicephalinae</taxon>
        <taxon>Rhipicephalus</taxon>
        <taxon>Rhipicephalus</taxon>
    </lineage>
</organism>
<comment type="caution">
    <text evidence="2">The sequence shown here is derived from an EMBL/GenBank/DDBJ whole genome shotgun (WGS) entry which is preliminary data.</text>
</comment>